<name>A0A372GA59_9ACTN</name>
<comment type="caution">
    <text evidence="1">The sequence shown here is derived from an EMBL/GenBank/DDBJ whole genome shotgun (WGS) entry which is preliminary data.</text>
</comment>
<dbReference type="Proteomes" id="UP000262882">
    <property type="component" value="Unassembled WGS sequence"/>
</dbReference>
<gene>
    <name evidence="1" type="ORF">D0T12_28830</name>
</gene>
<dbReference type="EMBL" id="QVNQ01000010">
    <property type="protein sequence ID" value="RFS82241.1"/>
    <property type="molecule type" value="Genomic_DNA"/>
</dbReference>
<evidence type="ECO:0000313" key="2">
    <source>
        <dbReference type="Proteomes" id="UP000262882"/>
    </source>
</evidence>
<reference evidence="1 2" key="1">
    <citation type="submission" date="2018-08" db="EMBL/GenBank/DDBJ databases">
        <title>Actinomadura spongicola sp. nov., isolated from marine sponge Leucetta chagosensis.</title>
        <authorList>
            <person name="Li L."/>
            <person name="Lin H.W."/>
        </authorList>
    </citation>
    <scope>NUCLEOTIDE SEQUENCE [LARGE SCALE GENOMIC DNA]</scope>
    <source>
        <strain evidence="1 2">LHW52907</strain>
    </source>
</reference>
<accession>A0A372GA59</accession>
<keyword evidence="2" id="KW-1185">Reference proteome</keyword>
<protein>
    <submittedName>
        <fullName evidence="1">Uncharacterized protein</fullName>
    </submittedName>
</protein>
<organism evidence="1 2">
    <name type="scientific">Actinomadura spongiicola</name>
    <dbReference type="NCBI Taxonomy" id="2303421"/>
    <lineage>
        <taxon>Bacteria</taxon>
        <taxon>Bacillati</taxon>
        <taxon>Actinomycetota</taxon>
        <taxon>Actinomycetes</taxon>
        <taxon>Streptosporangiales</taxon>
        <taxon>Thermomonosporaceae</taxon>
        <taxon>Actinomadura</taxon>
    </lineage>
</organism>
<sequence>MSEPRDPREADRCPVCGWPAGADARCRDCGWTLHTPWRLGRGDESGFQARLDAARLEADLRVAARLGDDWRDTAPLLRGVPDDAAWAEARRAVSVPVRPARPVLARAVADLAGGARLAVVEVSAEGLTATLVDDLARTDGPPRTRSWNEMLPMLSADPAVRAFQLAGGERELDRPALELALVAAVTAWARTLPPDRIAICRVPGWPLPELATRLLAPRHLATATAVEPGELAALLTEVAATRPIRTGYGLLVARLEPKGSRVTAALHPLFDAGARGGAMAEVTVYRAPGMSPATTLAVCTVEQPPRLVAAWRATPRTGPVQVRAVLDGPERVRLTVPSGLDPDPQNLSGILEGLPKRFVAPPRRMELFCLLELNGPARAVRRRRELLDGLLDLLASEVAERVDAAVLGYSDHSFRGRTIIDVVHGGGALERPAATRSSLKRLPEPVEPFTAGAAPLEDALTALASTVPPPRAPRVLLTVAGRPPHPLVADRSGRRPVDVCPSRHDWSKALARTHTGRRVAVVDEVPETPASVWRALGEHALLGLDGTEPRALAAALGLLPSAPVRFSVPLAHPL</sequence>
<dbReference type="AlphaFoldDB" id="A0A372GA59"/>
<evidence type="ECO:0000313" key="1">
    <source>
        <dbReference type="EMBL" id="RFS82241.1"/>
    </source>
</evidence>
<proteinExistence type="predicted"/>
<dbReference type="RefSeq" id="WP_117403430.1">
    <property type="nucleotide sequence ID" value="NZ_QVNQ01000010.1"/>
</dbReference>
<dbReference type="OrthoDB" id="3502217at2"/>